<gene>
    <name evidence="14" type="ORF">BESB_062570</name>
</gene>
<evidence type="ECO:0000256" key="12">
    <source>
        <dbReference type="ARBA" id="ARBA00047413"/>
    </source>
</evidence>
<keyword evidence="7" id="KW-0547">Nucleotide-binding</keyword>
<evidence type="ECO:0000256" key="13">
    <source>
        <dbReference type="SAM" id="MobiDB-lite"/>
    </source>
</evidence>
<comment type="similarity">
    <text evidence="2">Belongs to the ISN1 family.</text>
</comment>
<dbReference type="GO" id="GO:0005524">
    <property type="term" value="F:ATP binding"/>
    <property type="evidence" value="ECO:0007669"/>
    <property type="project" value="UniProtKB-KW"/>
</dbReference>
<dbReference type="RefSeq" id="XP_029219379.1">
    <property type="nucleotide sequence ID" value="XM_029364671.1"/>
</dbReference>
<dbReference type="EMBL" id="NWUJ01000005">
    <property type="protein sequence ID" value="PFH35370.1"/>
    <property type="molecule type" value="Genomic_DNA"/>
</dbReference>
<evidence type="ECO:0000256" key="9">
    <source>
        <dbReference type="ARBA" id="ARBA00022840"/>
    </source>
</evidence>
<keyword evidence="8" id="KW-0378">Hydrolase</keyword>
<evidence type="ECO:0000256" key="3">
    <source>
        <dbReference type="ARBA" id="ARBA00011881"/>
    </source>
</evidence>
<evidence type="ECO:0000256" key="4">
    <source>
        <dbReference type="ARBA" id="ARBA00012894"/>
    </source>
</evidence>
<evidence type="ECO:0000256" key="6">
    <source>
        <dbReference type="ARBA" id="ARBA00022723"/>
    </source>
</evidence>
<keyword evidence="15" id="KW-1185">Reference proteome</keyword>
<protein>
    <recommendedName>
        <fullName evidence="5">IMP-specific 5'-nucleotidase 1</fullName>
        <ecNumber evidence="4">3.1.3.99</ecNumber>
    </recommendedName>
</protein>
<comment type="catalytic activity">
    <reaction evidence="12">
        <text>IMP + H2O = inosine + phosphate</text>
        <dbReference type="Rhea" id="RHEA:27718"/>
        <dbReference type="ChEBI" id="CHEBI:15377"/>
        <dbReference type="ChEBI" id="CHEBI:17596"/>
        <dbReference type="ChEBI" id="CHEBI:43474"/>
        <dbReference type="ChEBI" id="CHEBI:58053"/>
        <dbReference type="EC" id="3.1.3.99"/>
    </reaction>
</comment>
<dbReference type="PANTHER" id="PTHR28213">
    <property type="entry name" value="IMP-SPECIFIC 5'-NUCLEOTIDASE 1"/>
    <property type="match status" value="1"/>
</dbReference>
<sequence>MAPHRPGGCHSHPRPAQAFSDFPQYSNSGENDAPHTSSPVDSHSRCPSTDPSVVSGASHVAFCASVPSFSPADSFCPPASLKRTCGPSHAPASPLGLSREGSAAGVWHAGFSQAGGSRQGHFTASHFLPLLTELFIALFKSHCFSSLVVRVLQAIEDEIVVDDSFVPYLTSPRADALWTSGSAATGLGGGGDERFLSDATADDSEAHEGAGADDAFASFPSEAEPDADKKVPNAPRSSASSPSSSTPPLGPSPPPERAVSASDPAKKVGTRWPLFCPPVISSFGSLSSHMPSGPLAGMPHTASGACGGSGLSHLWSFGFGAFSGYGGCRHTAGGEVPFFTKLRLVEAFQRVDAITGMTKRKVVPPSFHECRTILNLAQILASRSQLRLITMDGDETLYPDGANFTDTRIAKKIAALLQRGTKVAVVTAAGYGYEVARYHERLGLLFEYLKDANLSAEAAGNFYVMGGESNYLMQLSPSFTLAPVDEALWTSFRPGCCPLDAQRLLDLAEEALRTLSEDLKLPACILRKARAVGLIRKPVNEDNDESIFGFVSDGGMHRENLEEIVMRVRRVIRDEFGPQCMVPWSAFNGGKDVWVDIGNKAEGVAMLQGLFQLSPRECLHVGDQFGASGNDLPARVCSPTAWIANPQETAAVLHELLLVSPAPPQAPLPEVDSKAQQARKQA</sequence>
<keyword evidence="11" id="KW-0546">Nucleotide metabolism</keyword>
<name>A0A2A9MJ00_BESBE</name>
<evidence type="ECO:0000256" key="10">
    <source>
        <dbReference type="ARBA" id="ARBA00022842"/>
    </source>
</evidence>
<dbReference type="GO" id="GO:0071590">
    <property type="term" value="P:nicotinamide riboside biosynthetic process"/>
    <property type="evidence" value="ECO:0007669"/>
    <property type="project" value="TreeGrafter"/>
</dbReference>
<reference evidence="14 15" key="1">
    <citation type="submission" date="2017-09" db="EMBL/GenBank/DDBJ databases">
        <title>Genome sequencing of Besnoitia besnoiti strain Bb-Ger1.</title>
        <authorList>
            <person name="Schares G."/>
            <person name="Venepally P."/>
            <person name="Lorenzi H.A."/>
        </authorList>
    </citation>
    <scope>NUCLEOTIDE SEQUENCE [LARGE SCALE GENOMIC DNA]</scope>
    <source>
        <strain evidence="14 15">Bb-Ger1</strain>
    </source>
</reference>
<dbReference type="GO" id="GO:0000287">
    <property type="term" value="F:magnesium ion binding"/>
    <property type="evidence" value="ECO:0007669"/>
    <property type="project" value="InterPro"/>
</dbReference>
<evidence type="ECO:0000313" key="14">
    <source>
        <dbReference type="EMBL" id="PFH35370.1"/>
    </source>
</evidence>
<feature type="region of interest" description="Disordered" evidence="13">
    <location>
        <begin position="188"/>
        <end position="264"/>
    </location>
</feature>
<organism evidence="14 15">
    <name type="scientific">Besnoitia besnoiti</name>
    <name type="common">Apicomplexan protozoan</name>
    <dbReference type="NCBI Taxonomy" id="94643"/>
    <lineage>
        <taxon>Eukaryota</taxon>
        <taxon>Sar</taxon>
        <taxon>Alveolata</taxon>
        <taxon>Apicomplexa</taxon>
        <taxon>Conoidasida</taxon>
        <taxon>Coccidia</taxon>
        <taxon>Eucoccidiorida</taxon>
        <taxon>Eimeriorina</taxon>
        <taxon>Sarcocystidae</taxon>
        <taxon>Besnoitia</taxon>
    </lineage>
</organism>
<dbReference type="Pfam" id="PF06437">
    <property type="entry name" value="ISN1"/>
    <property type="match status" value="1"/>
</dbReference>
<dbReference type="KEGG" id="bbes:BESB_062570"/>
<evidence type="ECO:0000256" key="8">
    <source>
        <dbReference type="ARBA" id="ARBA00022801"/>
    </source>
</evidence>
<evidence type="ECO:0000256" key="7">
    <source>
        <dbReference type="ARBA" id="ARBA00022741"/>
    </source>
</evidence>
<comment type="caution">
    <text evidence="14">The sequence shown here is derived from an EMBL/GenBank/DDBJ whole genome shotgun (WGS) entry which is preliminary data.</text>
</comment>
<dbReference type="GO" id="GO:0008253">
    <property type="term" value="F:5'-nucleotidase activity"/>
    <property type="evidence" value="ECO:0007669"/>
    <property type="project" value="InterPro"/>
</dbReference>
<feature type="compositionally biased region" description="Low complexity" evidence="13">
    <location>
        <begin position="235"/>
        <end position="247"/>
    </location>
</feature>
<dbReference type="SUPFAM" id="SSF56784">
    <property type="entry name" value="HAD-like"/>
    <property type="match status" value="1"/>
</dbReference>
<dbReference type="GO" id="GO:0006190">
    <property type="term" value="P:inosine salvage"/>
    <property type="evidence" value="ECO:0007669"/>
    <property type="project" value="InterPro"/>
</dbReference>
<dbReference type="Proteomes" id="UP000224006">
    <property type="component" value="Chromosome V"/>
</dbReference>
<feature type="region of interest" description="Disordered" evidence="13">
    <location>
        <begin position="663"/>
        <end position="682"/>
    </location>
</feature>
<keyword evidence="9" id="KW-0067">ATP-binding</keyword>
<keyword evidence="6" id="KW-0479">Metal-binding</keyword>
<dbReference type="AlphaFoldDB" id="A0A2A9MJ00"/>
<dbReference type="STRING" id="94643.A0A2A9MJ00"/>
<proteinExistence type="inferred from homology"/>
<dbReference type="GO" id="GO:0009117">
    <property type="term" value="P:nucleotide metabolic process"/>
    <property type="evidence" value="ECO:0007669"/>
    <property type="project" value="UniProtKB-KW"/>
</dbReference>
<feature type="region of interest" description="Disordered" evidence="13">
    <location>
        <begin position="1"/>
        <end position="49"/>
    </location>
</feature>
<feature type="compositionally biased region" description="Polar residues" evidence="13">
    <location>
        <begin position="23"/>
        <end position="49"/>
    </location>
</feature>
<dbReference type="InterPro" id="IPR009453">
    <property type="entry name" value="ISN1"/>
</dbReference>
<comment type="cofactor">
    <cofactor evidence="1">
        <name>Mg(2+)</name>
        <dbReference type="ChEBI" id="CHEBI:18420"/>
    </cofactor>
</comment>
<evidence type="ECO:0000256" key="11">
    <source>
        <dbReference type="ARBA" id="ARBA00023080"/>
    </source>
</evidence>
<dbReference type="GO" id="GO:0071592">
    <property type="term" value="P:nicotinic acid riboside biosynthetic process"/>
    <property type="evidence" value="ECO:0007669"/>
    <property type="project" value="TreeGrafter"/>
</dbReference>
<dbReference type="InterPro" id="IPR036412">
    <property type="entry name" value="HAD-like_sf"/>
</dbReference>
<evidence type="ECO:0000256" key="2">
    <source>
        <dbReference type="ARBA" id="ARBA00005307"/>
    </source>
</evidence>
<dbReference type="EC" id="3.1.3.99" evidence="4"/>
<dbReference type="VEuPathDB" id="ToxoDB:BESB_062570"/>
<dbReference type="GeneID" id="40311185"/>
<evidence type="ECO:0000256" key="1">
    <source>
        <dbReference type="ARBA" id="ARBA00001946"/>
    </source>
</evidence>
<evidence type="ECO:0000313" key="15">
    <source>
        <dbReference type="Proteomes" id="UP000224006"/>
    </source>
</evidence>
<evidence type="ECO:0000256" key="5">
    <source>
        <dbReference type="ARBA" id="ARBA00015544"/>
    </source>
</evidence>
<comment type="subunit">
    <text evidence="3">Homotetramer.</text>
</comment>
<dbReference type="PANTHER" id="PTHR28213:SF1">
    <property type="entry name" value="IMP-SPECIFIC 5'-NUCLEOTIDASE 1"/>
    <property type="match status" value="1"/>
</dbReference>
<dbReference type="OrthoDB" id="331168at2759"/>
<accession>A0A2A9MJ00</accession>
<keyword evidence="10" id="KW-0460">Magnesium</keyword>